<dbReference type="Gene3D" id="3.20.20.80">
    <property type="entry name" value="Glycosidases"/>
    <property type="match status" value="1"/>
</dbReference>
<dbReference type="Proteomes" id="UP001201980">
    <property type="component" value="Unassembled WGS sequence"/>
</dbReference>
<protein>
    <submittedName>
        <fullName evidence="3">Alkali-sensitive linkage protein 1-like protein 3</fullName>
    </submittedName>
</protein>
<dbReference type="FunFam" id="3.20.20.80:FF:000207">
    <property type="entry name" value="Glycoside hydrolase family 128 protein"/>
    <property type="match status" value="1"/>
</dbReference>
<dbReference type="InterPro" id="IPR024655">
    <property type="entry name" value="Asl1_glyco_hydro_catalytic"/>
</dbReference>
<proteinExistence type="predicted"/>
<sequence>MLSTTTPLSLGWAGNLSLATLFALASTVISADSSDKRGLVFIPHDDYPEDNQLWIGPGSTMTWYYNYAMKPADPFSSVSQESFEFVPMFWGPPGDDVEDTVFYDTVADLINNEGRNITHVLGFNEPDAPSDWGGSNMEAKDAAEYWVKNMEPLKEDFPWVKIGLPGCTAVEGWVDWLADFLGECAELEYEGRDRNCSFDFLPLHWYDNFEGLANYVGTAREFFPDTPLWITEYAYAHQDLKPTQYFYNQSQEYFDRLDFVERYSYFGSFRSEDSNVGKNAAFLNNDGNLTDIGSWYMGGAATGIDPQSGAVGRTSMDGGRWTLLGCLGVALMVVGL</sequence>
<evidence type="ECO:0000259" key="2">
    <source>
        <dbReference type="Pfam" id="PF11790"/>
    </source>
</evidence>
<organism evidence="3 4">
    <name type="scientific">Zalerion maritima</name>
    <dbReference type="NCBI Taxonomy" id="339359"/>
    <lineage>
        <taxon>Eukaryota</taxon>
        <taxon>Fungi</taxon>
        <taxon>Dikarya</taxon>
        <taxon>Ascomycota</taxon>
        <taxon>Pezizomycotina</taxon>
        <taxon>Sordariomycetes</taxon>
        <taxon>Lulworthiomycetidae</taxon>
        <taxon>Lulworthiales</taxon>
        <taxon>Lulworthiaceae</taxon>
        <taxon>Zalerion</taxon>
    </lineage>
</organism>
<keyword evidence="4" id="KW-1185">Reference proteome</keyword>
<evidence type="ECO:0000256" key="1">
    <source>
        <dbReference type="SAM" id="SignalP"/>
    </source>
</evidence>
<dbReference type="PANTHER" id="PTHR34154:SF3">
    <property type="entry name" value="ALKALI-SENSITIVE LINKAGE PROTEIN 1"/>
    <property type="match status" value="1"/>
</dbReference>
<dbReference type="Pfam" id="PF11790">
    <property type="entry name" value="Glyco_hydro_cc"/>
    <property type="match status" value="1"/>
</dbReference>
<dbReference type="PANTHER" id="PTHR34154">
    <property type="entry name" value="ALKALI-SENSITIVE LINKAGE PROTEIN 1"/>
    <property type="match status" value="1"/>
</dbReference>
<evidence type="ECO:0000313" key="4">
    <source>
        <dbReference type="Proteomes" id="UP001201980"/>
    </source>
</evidence>
<dbReference type="InterPro" id="IPR017853">
    <property type="entry name" value="GH"/>
</dbReference>
<comment type="caution">
    <text evidence="3">The sequence shown here is derived from an EMBL/GenBank/DDBJ whole genome shotgun (WGS) entry which is preliminary data.</text>
</comment>
<evidence type="ECO:0000313" key="3">
    <source>
        <dbReference type="EMBL" id="KAJ2891981.1"/>
    </source>
</evidence>
<dbReference type="InterPro" id="IPR053183">
    <property type="entry name" value="ASL1"/>
</dbReference>
<feature type="signal peptide" evidence="1">
    <location>
        <begin position="1"/>
        <end position="31"/>
    </location>
</feature>
<keyword evidence="1" id="KW-0732">Signal</keyword>
<dbReference type="EMBL" id="JAKWBI020000926">
    <property type="protein sequence ID" value="KAJ2891981.1"/>
    <property type="molecule type" value="Genomic_DNA"/>
</dbReference>
<reference evidence="3" key="1">
    <citation type="submission" date="2022-07" db="EMBL/GenBank/DDBJ databases">
        <title>Draft genome sequence of Zalerion maritima ATCC 34329, a (micro)plastics degrading marine fungus.</title>
        <authorList>
            <person name="Paco A."/>
            <person name="Goncalves M.F.M."/>
            <person name="Rocha-Santos T.A.P."/>
            <person name="Alves A."/>
        </authorList>
    </citation>
    <scope>NUCLEOTIDE SEQUENCE</scope>
    <source>
        <strain evidence="3">ATCC 34329</strain>
    </source>
</reference>
<accession>A0AAD5RG85</accession>
<name>A0AAD5RG85_9PEZI</name>
<dbReference type="SUPFAM" id="SSF51445">
    <property type="entry name" value="(Trans)glycosidases"/>
    <property type="match status" value="1"/>
</dbReference>
<feature type="chain" id="PRO_5041906428" evidence="1">
    <location>
        <begin position="32"/>
        <end position="336"/>
    </location>
</feature>
<feature type="domain" description="Asl1-like glycosyl hydrolase catalytic" evidence="2">
    <location>
        <begin position="47"/>
        <end position="296"/>
    </location>
</feature>
<dbReference type="GO" id="GO:0071966">
    <property type="term" value="P:fungal-type cell wall polysaccharide metabolic process"/>
    <property type="evidence" value="ECO:0007669"/>
    <property type="project" value="TreeGrafter"/>
</dbReference>
<dbReference type="AlphaFoldDB" id="A0AAD5RG85"/>
<gene>
    <name evidence="3" type="ORF">MKZ38_010463</name>
</gene>
<dbReference type="GO" id="GO:0009277">
    <property type="term" value="C:fungal-type cell wall"/>
    <property type="evidence" value="ECO:0007669"/>
    <property type="project" value="TreeGrafter"/>
</dbReference>